<evidence type="ECO:0000256" key="3">
    <source>
        <dbReference type="ARBA" id="ARBA00022475"/>
    </source>
</evidence>
<dbReference type="Proteomes" id="UP000036168">
    <property type="component" value="Unassembled WGS sequence"/>
</dbReference>
<dbReference type="AlphaFoldDB" id="A0A0J6EGV8"/>
<dbReference type="PATRIC" id="fig|1664069.3.peg.4411"/>
<dbReference type="InterPro" id="IPR003856">
    <property type="entry name" value="LPS_length_determ_N"/>
</dbReference>
<dbReference type="PANTHER" id="PTHR32309:SF13">
    <property type="entry name" value="FERRIC ENTEROBACTIN TRANSPORT PROTEIN FEPE"/>
    <property type="match status" value="1"/>
</dbReference>
<dbReference type="Pfam" id="PF02706">
    <property type="entry name" value="Wzz"/>
    <property type="match status" value="1"/>
</dbReference>
<keyword evidence="6 7" id="KW-0472">Membrane</keyword>
<organism evidence="9 11">
    <name type="scientific">Bacillus glycinifermentans</name>
    <dbReference type="NCBI Taxonomy" id="1664069"/>
    <lineage>
        <taxon>Bacteria</taxon>
        <taxon>Bacillati</taxon>
        <taxon>Bacillota</taxon>
        <taxon>Bacilli</taxon>
        <taxon>Bacillales</taxon>
        <taxon>Bacillaceae</taxon>
        <taxon>Bacillus</taxon>
    </lineage>
</organism>
<dbReference type="STRING" id="1664069.BGLY_4258"/>
<dbReference type="Proteomes" id="UP001341297">
    <property type="component" value="Unassembled WGS sequence"/>
</dbReference>
<dbReference type="GO" id="GO:0004713">
    <property type="term" value="F:protein tyrosine kinase activity"/>
    <property type="evidence" value="ECO:0007669"/>
    <property type="project" value="TreeGrafter"/>
</dbReference>
<evidence type="ECO:0000313" key="9">
    <source>
        <dbReference type="EMBL" id="KRT90327.1"/>
    </source>
</evidence>
<dbReference type="PANTHER" id="PTHR32309">
    <property type="entry name" value="TYROSINE-PROTEIN KINASE"/>
    <property type="match status" value="1"/>
</dbReference>
<evidence type="ECO:0000313" key="12">
    <source>
        <dbReference type="Proteomes" id="UP001341297"/>
    </source>
</evidence>
<keyword evidence="4 7" id="KW-0812">Transmembrane</keyword>
<comment type="subcellular location">
    <subcellularLocation>
        <location evidence="1">Cell membrane</location>
        <topology evidence="1">Multi-pass membrane protein</topology>
    </subcellularLocation>
</comment>
<dbReference type="EMBL" id="LECW02000045">
    <property type="protein sequence ID" value="KRT90327.1"/>
    <property type="molecule type" value="Genomic_DNA"/>
</dbReference>
<evidence type="ECO:0000256" key="1">
    <source>
        <dbReference type="ARBA" id="ARBA00004651"/>
    </source>
</evidence>
<keyword evidence="3" id="KW-1003">Cell membrane</keyword>
<sequence>MRDKLGFKDVFFVLKKRCAIIILITMAAAASSAAVNYFLLTPIYQATAQILVNGRQTSNFADIQTNLELINTYNVIMKSPVILNKVKDDLGLRETADELKNKMTVVSENESQIVSISATDKDYSKAAAIANTVASVFQKDIQDIMNDKAEVTIVTKAVPYDSPAPVSPNKTFNIAVFTMFGLLFGAGLAFILELLNNTVKNEDDVENTLELPVMGNILFTKPKKGQAVGRMNGTIGKDQAF</sequence>
<reference evidence="10 12" key="3">
    <citation type="submission" date="2023-03" db="EMBL/GenBank/DDBJ databases">
        <title>Agriculturally important microbes genome sequencing.</title>
        <authorList>
            <person name="Dunlap C."/>
        </authorList>
    </citation>
    <scope>NUCLEOTIDE SEQUENCE [LARGE SCALE GENOMIC DNA]</scope>
    <source>
        <strain evidence="10 12">CBP-3203</strain>
    </source>
</reference>
<reference evidence="9" key="2">
    <citation type="submission" date="2015-10" db="EMBL/GenBank/DDBJ databases">
        <authorList>
            <person name="Gilbert D.G."/>
        </authorList>
    </citation>
    <scope>NUCLEOTIDE SEQUENCE</scope>
    <source>
        <strain evidence="9">GO-13</strain>
    </source>
</reference>
<name>A0A0J6EGV8_9BACI</name>
<dbReference type="GO" id="GO:0005886">
    <property type="term" value="C:plasma membrane"/>
    <property type="evidence" value="ECO:0007669"/>
    <property type="project" value="UniProtKB-SubCell"/>
</dbReference>
<dbReference type="OrthoDB" id="2360475at2"/>
<evidence type="ECO:0000256" key="6">
    <source>
        <dbReference type="ARBA" id="ARBA00023136"/>
    </source>
</evidence>
<feature type="transmembrane region" description="Helical" evidence="7">
    <location>
        <begin position="172"/>
        <end position="192"/>
    </location>
</feature>
<dbReference type="InterPro" id="IPR050445">
    <property type="entry name" value="Bact_polysacc_biosynth/exp"/>
</dbReference>
<evidence type="ECO:0000256" key="5">
    <source>
        <dbReference type="ARBA" id="ARBA00022989"/>
    </source>
</evidence>
<keyword evidence="5 7" id="KW-1133">Transmembrane helix</keyword>
<accession>A0A0J6EPL6</accession>
<gene>
    <name evidence="9" type="ORF">AB447_207035</name>
    <name evidence="10" type="ORF">P8828_04030</name>
</gene>
<evidence type="ECO:0000313" key="11">
    <source>
        <dbReference type="Proteomes" id="UP000036168"/>
    </source>
</evidence>
<comment type="caution">
    <text evidence="9">The sequence shown here is derived from an EMBL/GenBank/DDBJ whole genome shotgun (WGS) entry which is preliminary data.</text>
</comment>
<keyword evidence="12" id="KW-1185">Reference proteome</keyword>
<protein>
    <submittedName>
        <fullName evidence="9">Capsular biosynthesis protein</fullName>
    </submittedName>
    <submittedName>
        <fullName evidence="10">Wzz/FepE/Etk N-terminal domain-containing protein</fullName>
    </submittedName>
</protein>
<feature type="domain" description="Polysaccharide chain length determinant N-terminal" evidence="8">
    <location>
        <begin position="7"/>
        <end position="90"/>
    </location>
</feature>
<dbReference type="EMBL" id="JARRTL010000006">
    <property type="protein sequence ID" value="MEC0484023.1"/>
    <property type="molecule type" value="Genomic_DNA"/>
</dbReference>
<evidence type="ECO:0000313" key="10">
    <source>
        <dbReference type="EMBL" id="MEC0484023.1"/>
    </source>
</evidence>
<proteinExistence type="inferred from homology"/>
<reference evidence="9 11" key="1">
    <citation type="journal article" date="2015" name="Int. J. Syst. Evol. Microbiol.">
        <title>Bacillus glycinifermentans sp. nov., isolated from fermented soybean paste.</title>
        <authorList>
            <person name="Kim S.J."/>
            <person name="Dunlap C.A."/>
            <person name="Kwon S.W."/>
            <person name="Rooney A.P."/>
        </authorList>
    </citation>
    <scope>NUCLEOTIDE SEQUENCE [LARGE SCALE GENOMIC DNA]</scope>
    <source>
        <strain evidence="9 11">GO-13</strain>
    </source>
</reference>
<evidence type="ECO:0000259" key="8">
    <source>
        <dbReference type="Pfam" id="PF02706"/>
    </source>
</evidence>
<evidence type="ECO:0000256" key="2">
    <source>
        <dbReference type="ARBA" id="ARBA00006683"/>
    </source>
</evidence>
<dbReference type="RefSeq" id="WP_048354068.1">
    <property type="nucleotide sequence ID" value="NZ_CP023481.1"/>
</dbReference>
<accession>A0A0J6EGV8</accession>
<evidence type="ECO:0000256" key="4">
    <source>
        <dbReference type="ARBA" id="ARBA00022692"/>
    </source>
</evidence>
<evidence type="ECO:0000256" key="7">
    <source>
        <dbReference type="SAM" id="Phobius"/>
    </source>
</evidence>
<comment type="similarity">
    <text evidence="2">Belongs to the CpsC/CapA family.</text>
</comment>